<evidence type="ECO:0000313" key="15">
    <source>
        <dbReference type="Proteomes" id="UP000646548"/>
    </source>
</evidence>
<dbReference type="PANTHER" id="PTHR23328">
    <property type="entry name" value="RING-TYPE DOMAIN-CONTAINING PROTEIN"/>
    <property type="match status" value="1"/>
</dbReference>
<evidence type="ECO:0000259" key="13">
    <source>
        <dbReference type="PROSITE" id="PS50089"/>
    </source>
</evidence>
<keyword evidence="8" id="KW-0833">Ubl conjugation pathway</keyword>
<dbReference type="CDD" id="cd16550">
    <property type="entry name" value="RING-HC_RNF168"/>
    <property type="match status" value="1"/>
</dbReference>
<evidence type="ECO:0000256" key="3">
    <source>
        <dbReference type="ARBA" id="ARBA00012483"/>
    </source>
</evidence>
<evidence type="ECO:0000256" key="2">
    <source>
        <dbReference type="ARBA" id="ARBA00004123"/>
    </source>
</evidence>
<comment type="caution">
    <text evidence="14">The sequence shown here is derived from an EMBL/GenBank/DDBJ whole genome shotgun (WGS) entry which is preliminary data.</text>
</comment>
<proteinExistence type="predicted"/>
<feature type="domain" description="RING-type" evidence="13">
    <location>
        <begin position="19"/>
        <end position="58"/>
    </location>
</feature>
<dbReference type="InterPro" id="IPR013083">
    <property type="entry name" value="Znf_RING/FYVE/PHD"/>
</dbReference>
<gene>
    <name evidence="14" type="ORF">FQA47_005687</name>
</gene>
<keyword evidence="4" id="KW-0808">Transferase</keyword>
<dbReference type="PROSITE" id="PS50089">
    <property type="entry name" value="ZF_RING_2"/>
    <property type="match status" value="1"/>
</dbReference>
<keyword evidence="9" id="KW-0862">Zinc</keyword>
<dbReference type="GO" id="GO:0061630">
    <property type="term" value="F:ubiquitin protein ligase activity"/>
    <property type="evidence" value="ECO:0007669"/>
    <property type="project" value="UniProtKB-EC"/>
</dbReference>
<dbReference type="InterPro" id="IPR051657">
    <property type="entry name" value="RNF168/RNF169_E3_ubiq-ligase"/>
</dbReference>
<protein>
    <recommendedName>
        <fullName evidence="3">RING-type E3 ubiquitin transferase</fullName>
        <ecNumber evidence="3">2.3.2.27</ecNumber>
    </recommendedName>
</protein>
<dbReference type="InterPro" id="IPR018957">
    <property type="entry name" value="Znf_C3HC4_RING-type"/>
</dbReference>
<dbReference type="EMBL" id="WKFB01001099">
    <property type="protein sequence ID" value="KAF6715361.1"/>
    <property type="molecule type" value="Genomic_DNA"/>
</dbReference>
<evidence type="ECO:0000256" key="6">
    <source>
        <dbReference type="ARBA" id="ARBA00022763"/>
    </source>
</evidence>
<evidence type="ECO:0000256" key="4">
    <source>
        <dbReference type="ARBA" id="ARBA00022679"/>
    </source>
</evidence>
<evidence type="ECO:0000256" key="10">
    <source>
        <dbReference type="ARBA" id="ARBA00023242"/>
    </source>
</evidence>
<feature type="region of interest" description="Disordered" evidence="12">
    <location>
        <begin position="180"/>
        <end position="201"/>
    </location>
</feature>
<dbReference type="GO" id="GO:0005634">
    <property type="term" value="C:nucleus"/>
    <property type="evidence" value="ECO:0007669"/>
    <property type="project" value="UniProtKB-SubCell"/>
</dbReference>
<comment type="subcellular location">
    <subcellularLocation>
        <location evidence="2">Nucleus</location>
    </subcellularLocation>
</comment>
<evidence type="ECO:0000256" key="5">
    <source>
        <dbReference type="ARBA" id="ARBA00022723"/>
    </source>
</evidence>
<evidence type="ECO:0000256" key="9">
    <source>
        <dbReference type="ARBA" id="ARBA00022833"/>
    </source>
</evidence>
<sequence>MSDRAGGTEPPLSPEDCRCPVCLEILVEPVTLPCAHTFCKSCFLESVDKATLCCPLCRKRVSTWARQHSKNQTLVDQVLWTRIQTAFPLQCQRRLSGQDADDEDRLAPLWVPRVSLPGELRQEYEDQVTKLMEERRQQDEEEQHASEEYIQRLLAEEEELLQQERRRKQEDEQLAQLLSQQLNTPPAGQDGLLKKKKGDPALGQIDRSVGGFLLRWWFQCSSSDSNLSFRFLSPRPAQTNSPPHSLVFNKENIFVSRAGAPAELHHRHKGGAPCLEEGRRRRRSSEEEDGEGGLSKRLMSKEFQGERQTEDLQRRGQEEELQGRWQQEEEDRRLALLLQKELDQEERRKATDRSKGSSDPYLLRQNRKLEAQRTRRAASGGALRSSTSPLGGGLRRSSSSRGRQTTLTKMFSSLSG</sequence>
<feature type="region of interest" description="Disordered" evidence="12">
    <location>
        <begin position="343"/>
        <end position="416"/>
    </location>
</feature>
<accession>A0A834BW67</accession>
<organism evidence="14 15">
    <name type="scientific">Oryzias melastigma</name>
    <name type="common">Marine medaka</name>
    <dbReference type="NCBI Taxonomy" id="30732"/>
    <lineage>
        <taxon>Eukaryota</taxon>
        <taxon>Metazoa</taxon>
        <taxon>Chordata</taxon>
        <taxon>Craniata</taxon>
        <taxon>Vertebrata</taxon>
        <taxon>Euteleostomi</taxon>
        <taxon>Actinopterygii</taxon>
        <taxon>Neopterygii</taxon>
        <taxon>Teleostei</taxon>
        <taxon>Neoteleostei</taxon>
        <taxon>Acanthomorphata</taxon>
        <taxon>Ovalentaria</taxon>
        <taxon>Atherinomorphae</taxon>
        <taxon>Beloniformes</taxon>
        <taxon>Adrianichthyidae</taxon>
        <taxon>Oryziinae</taxon>
        <taxon>Oryzias</taxon>
    </lineage>
</organism>
<feature type="compositionally biased region" description="Basic and acidic residues" evidence="12">
    <location>
        <begin position="343"/>
        <end position="356"/>
    </location>
</feature>
<evidence type="ECO:0000256" key="1">
    <source>
        <dbReference type="ARBA" id="ARBA00000900"/>
    </source>
</evidence>
<keyword evidence="10" id="KW-0539">Nucleus</keyword>
<evidence type="ECO:0000256" key="12">
    <source>
        <dbReference type="SAM" id="MobiDB-lite"/>
    </source>
</evidence>
<dbReference type="SUPFAM" id="SSF57850">
    <property type="entry name" value="RING/U-box"/>
    <property type="match status" value="1"/>
</dbReference>
<feature type="region of interest" description="Disordered" evidence="12">
    <location>
        <begin position="261"/>
        <end position="328"/>
    </location>
</feature>
<evidence type="ECO:0000256" key="7">
    <source>
        <dbReference type="ARBA" id="ARBA00022771"/>
    </source>
</evidence>
<dbReference type="Proteomes" id="UP000646548">
    <property type="component" value="Unassembled WGS sequence"/>
</dbReference>
<evidence type="ECO:0000313" key="14">
    <source>
        <dbReference type="EMBL" id="KAF6715361.1"/>
    </source>
</evidence>
<name>A0A834BW67_ORYME</name>
<dbReference type="InterPro" id="IPR001841">
    <property type="entry name" value="Znf_RING"/>
</dbReference>
<evidence type="ECO:0000256" key="11">
    <source>
        <dbReference type="PROSITE-ProRule" id="PRU00175"/>
    </source>
</evidence>
<evidence type="ECO:0000256" key="8">
    <source>
        <dbReference type="ARBA" id="ARBA00022786"/>
    </source>
</evidence>
<dbReference type="Pfam" id="PF00097">
    <property type="entry name" value="zf-C3HC4"/>
    <property type="match status" value="1"/>
</dbReference>
<comment type="catalytic activity">
    <reaction evidence="1">
        <text>S-ubiquitinyl-[E2 ubiquitin-conjugating enzyme]-L-cysteine + [acceptor protein]-L-lysine = [E2 ubiquitin-conjugating enzyme]-L-cysteine + N(6)-ubiquitinyl-[acceptor protein]-L-lysine.</text>
        <dbReference type="EC" id="2.3.2.27"/>
    </reaction>
</comment>
<dbReference type="Gene3D" id="3.30.40.10">
    <property type="entry name" value="Zinc/RING finger domain, C3HC4 (zinc finger)"/>
    <property type="match status" value="1"/>
</dbReference>
<feature type="compositionally biased region" description="Basic and acidic residues" evidence="12">
    <location>
        <begin position="299"/>
        <end position="328"/>
    </location>
</feature>
<keyword evidence="6" id="KW-0227">DNA damage</keyword>
<dbReference type="CDD" id="cd22265">
    <property type="entry name" value="UDM1_RNF168"/>
    <property type="match status" value="1"/>
</dbReference>
<dbReference type="GO" id="GO:0035861">
    <property type="term" value="C:site of double-strand break"/>
    <property type="evidence" value="ECO:0007669"/>
    <property type="project" value="TreeGrafter"/>
</dbReference>
<dbReference type="GO" id="GO:0031491">
    <property type="term" value="F:nucleosome binding"/>
    <property type="evidence" value="ECO:0007669"/>
    <property type="project" value="TreeGrafter"/>
</dbReference>
<keyword evidence="7 11" id="KW-0863">Zinc-finger</keyword>
<keyword evidence="5" id="KW-0479">Metal-binding</keyword>
<dbReference type="AlphaFoldDB" id="A0A834BW67"/>
<dbReference type="CDD" id="cd21952">
    <property type="entry name" value="MIU2_RNF168"/>
    <property type="match status" value="1"/>
</dbReference>
<feature type="compositionally biased region" description="Low complexity" evidence="12">
    <location>
        <begin position="383"/>
        <end position="408"/>
    </location>
</feature>
<reference evidence="14" key="1">
    <citation type="journal article" name="BMC Genomics">
        <title>Long-read sequencing and de novo genome assembly of marine medaka (Oryzias melastigma).</title>
        <authorList>
            <person name="Liang P."/>
            <person name="Saqib H.S.A."/>
            <person name="Ni X."/>
            <person name="Shen Y."/>
        </authorList>
    </citation>
    <scope>NUCLEOTIDE SEQUENCE</scope>
    <source>
        <strain evidence="14">Bigg-433</strain>
    </source>
</reference>
<dbReference type="SMART" id="SM00184">
    <property type="entry name" value="RING"/>
    <property type="match status" value="1"/>
</dbReference>
<dbReference type="GO" id="GO:0006302">
    <property type="term" value="P:double-strand break repair"/>
    <property type="evidence" value="ECO:0007669"/>
    <property type="project" value="TreeGrafter"/>
</dbReference>
<dbReference type="EC" id="2.3.2.27" evidence="3"/>
<dbReference type="GO" id="GO:0008270">
    <property type="term" value="F:zinc ion binding"/>
    <property type="evidence" value="ECO:0007669"/>
    <property type="project" value="UniProtKB-KW"/>
</dbReference>
<dbReference type="PANTHER" id="PTHR23328:SF0">
    <property type="entry name" value="RING-TYPE DOMAIN-CONTAINING PROTEIN"/>
    <property type="match status" value="1"/>
</dbReference>